<dbReference type="Proteomes" id="UP000027439">
    <property type="component" value="Unassembled WGS sequence"/>
</dbReference>
<comment type="caution">
    <text evidence="1">The sequence shown here is derived from an EMBL/GenBank/DDBJ whole genome shotgun (WGS) entry which is preliminary data.</text>
</comment>
<sequence length="65" mass="7395">MFERLSQSLVEFLSSRRDAGNDAYFASSTDLADLERRMRHVEQEAPSYTLPFCGSVRSHDNGSRP</sequence>
<organism evidence="1 2">
    <name type="scientific">Caballeronia grimmiae</name>
    <dbReference type="NCBI Taxonomy" id="1071679"/>
    <lineage>
        <taxon>Bacteria</taxon>
        <taxon>Pseudomonadati</taxon>
        <taxon>Pseudomonadota</taxon>
        <taxon>Betaproteobacteria</taxon>
        <taxon>Burkholderiales</taxon>
        <taxon>Burkholderiaceae</taxon>
        <taxon>Caballeronia</taxon>
    </lineage>
</organism>
<dbReference type="AlphaFoldDB" id="A0A069NAW0"/>
<dbReference type="InterPro" id="IPR021946">
    <property type="entry name" value="DUF3563"/>
</dbReference>
<protein>
    <submittedName>
        <fullName evidence="1">Transcriptional regulator</fullName>
    </submittedName>
</protein>
<dbReference type="EMBL" id="JFHE01000071">
    <property type="protein sequence ID" value="KDR25553.1"/>
    <property type="molecule type" value="Genomic_DNA"/>
</dbReference>
<evidence type="ECO:0000313" key="1">
    <source>
        <dbReference type="EMBL" id="KDR25553.1"/>
    </source>
</evidence>
<dbReference type="Pfam" id="PF12086">
    <property type="entry name" value="DUF3563"/>
    <property type="match status" value="1"/>
</dbReference>
<accession>A0A069NAW0</accession>
<gene>
    <name evidence="1" type="ORF">BG57_30310</name>
</gene>
<reference evidence="1 2" key="1">
    <citation type="submission" date="2014-03" db="EMBL/GenBank/DDBJ databases">
        <title>Draft Genome Sequences of Four Burkholderia Strains.</title>
        <authorList>
            <person name="Liu X.Y."/>
            <person name="Li C.X."/>
            <person name="Xu J.H."/>
        </authorList>
    </citation>
    <scope>NUCLEOTIDE SEQUENCE [LARGE SCALE GENOMIC DNA]</scope>
    <source>
        <strain evidence="1 2">R27</strain>
    </source>
</reference>
<proteinExistence type="predicted"/>
<dbReference type="eggNOG" id="ENOG50317BM">
    <property type="taxonomic scope" value="Bacteria"/>
</dbReference>
<dbReference type="OrthoDB" id="9108439at2"/>
<name>A0A069NAW0_9BURK</name>
<evidence type="ECO:0000313" key="2">
    <source>
        <dbReference type="Proteomes" id="UP000027439"/>
    </source>
</evidence>
<dbReference type="RefSeq" id="WP_035970709.1">
    <property type="nucleotide sequence ID" value="NZ_BMEG01000008.1"/>
</dbReference>